<feature type="region of interest" description="Disordered" evidence="1">
    <location>
        <begin position="31"/>
        <end position="56"/>
    </location>
</feature>
<evidence type="ECO:0000313" key="3">
    <source>
        <dbReference type="Proteomes" id="UP000265520"/>
    </source>
</evidence>
<keyword evidence="3" id="KW-1185">Reference proteome</keyword>
<feature type="compositionally biased region" description="Polar residues" evidence="1">
    <location>
        <begin position="45"/>
        <end position="56"/>
    </location>
</feature>
<evidence type="ECO:0000313" key="2">
    <source>
        <dbReference type="EMBL" id="MCI59284.1"/>
    </source>
</evidence>
<protein>
    <submittedName>
        <fullName evidence="2">Uncharacterized protein</fullName>
    </submittedName>
</protein>
<dbReference type="AlphaFoldDB" id="A0A392TFA7"/>
<evidence type="ECO:0000256" key="1">
    <source>
        <dbReference type="SAM" id="MobiDB-lite"/>
    </source>
</evidence>
<reference evidence="2 3" key="1">
    <citation type="journal article" date="2018" name="Front. Plant Sci.">
        <title>Red Clover (Trifolium pratense) and Zigzag Clover (T. medium) - A Picture of Genomic Similarities and Differences.</title>
        <authorList>
            <person name="Dluhosova J."/>
            <person name="Istvanek J."/>
            <person name="Nedelnik J."/>
            <person name="Repkova J."/>
        </authorList>
    </citation>
    <scope>NUCLEOTIDE SEQUENCE [LARGE SCALE GENOMIC DNA]</scope>
    <source>
        <strain evidence="3">cv. 10/8</strain>
        <tissue evidence="2">Leaf</tissue>
    </source>
</reference>
<sequence length="56" mass="6000">MPPPFQLTSPFLASSPPEFMPTAYRTRNIKATATTSKGKGKAVSLNESSTDSQDNP</sequence>
<proteinExistence type="predicted"/>
<dbReference type="Proteomes" id="UP000265520">
    <property type="component" value="Unassembled WGS sequence"/>
</dbReference>
<organism evidence="2 3">
    <name type="scientific">Trifolium medium</name>
    <dbReference type="NCBI Taxonomy" id="97028"/>
    <lineage>
        <taxon>Eukaryota</taxon>
        <taxon>Viridiplantae</taxon>
        <taxon>Streptophyta</taxon>
        <taxon>Embryophyta</taxon>
        <taxon>Tracheophyta</taxon>
        <taxon>Spermatophyta</taxon>
        <taxon>Magnoliopsida</taxon>
        <taxon>eudicotyledons</taxon>
        <taxon>Gunneridae</taxon>
        <taxon>Pentapetalae</taxon>
        <taxon>rosids</taxon>
        <taxon>fabids</taxon>
        <taxon>Fabales</taxon>
        <taxon>Fabaceae</taxon>
        <taxon>Papilionoideae</taxon>
        <taxon>50 kb inversion clade</taxon>
        <taxon>NPAAA clade</taxon>
        <taxon>Hologalegina</taxon>
        <taxon>IRL clade</taxon>
        <taxon>Trifolieae</taxon>
        <taxon>Trifolium</taxon>
    </lineage>
</organism>
<dbReference type="EMBL" id="LXQA010560672">
    <property type="protein sequence ID" value="MCI59284.1"/>
    <property type="molecule type" value="Genomic_DNA"/>
</dbReference>
<comment type="caution">
    <text evidence="2">The sequence shown here is derived from an EMBL/GenBank/DDBJ whole genome shotgun (WGS) entry which is preliminary data.</text>
</comment>
<accession>A0A392TFA7</accession>
<name>A0A392TFA7_9FABA</name>